<name>A0A1T4Y792_9BACT</name>
<proteinExistence type="predicted"/>
<dbReference type="OrthoDB" id="9802848at2"/>
<dbReference type="Proteomes" id="UP000190027">
    <property type="component" value="Unassembled WGS sequence"/>
</dbReference>
<evidence type="ECO:0000313" key="1">
    <source>
        <dbReference type="EMBL" id="SKA97586.1"/>
    </source>
</evidence>
<accession>A0A1T4Y792</accession>
<reference evidence="1 2" key="1">
    <citation type="submission" date="2017-02" db="EMBL/GenBank/DDBJ databases">
        <authorList>
            <person name="Peterson S.W."/>
        </authorList>
    </citation>
    <scope>NUCLEOTIDE SEQUENCE [LARGE SCALE GENOMIC DNA]</scope>
    <source>
        <strain evidence="1 2">DSM 16080</strain>
    </source>
</reference>
<organism evidence="1 2">
    <name type="scientific">Paucidesulfovibrio gracilis DSM 16080</name>
    <dbReference type="NCBI Taxonomy" id="1121449"/>
    <lineage>
        <taxon>Bacteria</taxon>
        <taxon>Pseudomonadati</taxon>
        <taxon>Thermodesulfobacteriota</taxon>
        <taxon>Desulfovibrionia</taxon>
        <taxon>Desulfovibrionales</taxon>
        <taxon>Desulfovibrionaceae</taxon>
        <taxon>Paucidesulfovibrio</taxon>
    </lineage>
</organism>
<sequence>MGIRLEIFCEQCGWSGQYRLGIGSNTPQLRDALHLLDQSSRPAVETLLQKHPDHTEDFEFRLMHCPDCGQLLERLYVSLFYGAREHWETRHHCPDCGTALVPVPDPMSTSTLPCPDCGQFVLHPGDATFWD</sequence>
<gene>
    <name evidence="1" type="ORF">SAMN02745704_02853</name>
</gene>
<evidence type="ECO:0000313" key="2">
    <source>
        <dbReference type="Proteomes" id="UP000190027"/>
    </source>
</evidence>
<dbReference type="AlphaFoldDB" id="A0A1T4Y792"/>
<dbReference type="RefSeq" id="WP_078718392.1">
    <property type="nucleotide sequence ID" value="NZ_FUYC01000034.1"/>
</dbReference>
<dbReference type="STRING" id="1121449.SAMN02745704_02853"/>
<keyword evidence="2" id="KW-1185">Reference proteome</keyword>
<dbReference type="EMBL" id="FUYC01000034">
    <property type="protein sequence ID" value="SKA97586.1"/>
    <property type="molecule type" value="Genomic_DNA"/>
</dbReference>
<protein>
    <submittedName>
        <fullName evidence="1">Uncharacterized protein</fullName>
    </submittedName>
</protein>